<reference evidence="4" key="1">
    <citation type="journal article" date="2014" name="Int. J. Syst. Evol. Microbiol.">
        <title>Complete genome sequence of Corynebacterium casei LMG S-19264T (=DSM 44701T), isolated from a smear-ripened cheese.</title>
        <authorList>
            <consortium name="US DOE Joint Genome Institute (JGI-PGF)"/>
            <person name="Walter F."/>
            <person name="Albersmeier A."/>
            <person name="Kalinowski J."/>
            <person name="Ruckert C."/>
        </authorList>
    </citation>
    <scope>NUCLEOTIDE SEQUENCE</scope>
    <source>
        <strain evidence="4">CGMCC 1.15367</strain>
    </source>
</reference>
<gene>
    <name evidence="4" type="ORF">GCM10011390_36820</name>
</gene>
<keyword evidence="5" id="KW-1185">Reference proteome</keyword>
<protein>
    <recommendedName>
        <fullName evidence="2">UPF0301 protein GCM10011390_36820</fullName>
    </recommendedName>
</protein>
<evidence type="ECO:0000313" key="4">
    <source>
        <dbReference type="EMBL" id="GGE14295.1"/>
    </source>
</evidence>
<comment type="similarity">
    <text evidence="1 2">Belongs to the UPF0301 (AlgH) family.</text>
</comment>
<dbReference type="HAMAP" id="MF_00758">
    <property type="entry name" value="UPF0301"/>
    <property type="match status" value="1"/>
</dbReference>
<dbReference type="Pfam" id="PF02622">
    <property type="entry name" value="DUF179"/>
    <property type="match status" value="1"/>
</dbReference>
<name>A0A917E9M7_9HYPH</name>
<dbReference type="NCBIfam" id="NF001268">
    <property type="entry name" value="PRK00228.1-4"/>
    <property type="match status" value="1"/>
</dbReference>
<evidence type="ECO:0000313" key="5">
    <source>
        <dbReference type="Proteomes" id="UP000644699"/>
    </source>
</evidence>
<dbReference type="GO" id="GO:0005829">
    <property type="term" value="C:cytosol"/>
    <property type="evidence" value="ECO:0007669"/>
    <property type="project" value="TreeGrafter"/>
</dbReference>
<feature type="region of interest" description="Disordered" evidence="3">
    <location>
        <begin position="8"/>
        <end position="45"/>
    </location>
</feature>
<dbReference type="Proteomes" id="UP000644699">
    <property type="component" value="Unassembled WGS sequence"/>
</dbReference>
<dbReference type="PANTHER" id="PTHR30327">
    <property type="entry name" value="UNCHARACTERIZED PROTEIN YQGE"/>
    <property type="match status" value="1"/>
</dbReference>
<feature type="compositionally biased region" description="Basic and acidic residues" evidence="3">
    <location>
        <begin position="12"/>
        <end position="35"/>
    </location>
</feature>
<sequence length="246" mass="26171">MRIRIPRVSGRAVDKMAKTDEDGDRRGRFFSSHDAEDGESVMDGARSALASDAADESGSLEGHFLIAMPGMADERFARSVVYLCAHSANGAMGFIVNKAQPISFANLLAQLDIVKEEDAIRLPRNARDVSVCMGGPVERGRGFVLHSGDYISESTVAIAGGVSLTPTLDILKAISQGAGPDSALMALGYAGWSAGQLEQEIAANGWLTCKAPNWLLFDRNLDEKYTRALGLLGIDPAFLTSEAGHA</sequence>
<dbReference type="PANTHER" id="PTHR30327:SF1">
    <property type="entry name" value="UPF0301 PROTEIN YQGE"/>
    <property type="match status" value="1"/>
</dbReference>
<dbReference type="EMBL" id="BMIQ01000006">
    <property type="protein sequence ID" value="GGE14295.1"/>
    <property type="molecule type" value="Genomic_DNA"/>
</dbReference>
<organism evidence="4 5">
    <name type="scientific">Aureimonas endophytica</name>
    <dbReference type="NCBI Taxonomy" id="2027858"/>
    <lineage>
        <taxon>Bacteria</taxon>
        <taxon>Pseudomonadati</taxon>
        <taxon>Pseudomonadota</taxon>
        <taxon>Alphaproteobacteria</taxon>
        <taxon>Hyphomicrobiales</taxon>
        <taxon>Aurantimonadaceae</taxon>
        <taxon>Aureimonas</taxon>
    </lineage>
</organism>
<dbReference type="AlphaFoldDB" id="A0A917E9M7"/>
<dbReference type="InterPro" id="IPR003774">
    <property type="entry name" value="AlgH-like"/>
</dbReference>
<evidence type="ECO:0000256" key="1">
    <source>
        <dbReference type="ARBA" id="ARBA00009600"/>
    </source>
</evidence>
<dbReference type="Gene3D" id="3.40.1740.10">
    <property type="entry name" value="VC0467-like"/>
    <property type="match status" value="1"/>
</dbReference>
<evidence type="ECO:0000256" key="2">
    <source>
        <dbReference type="HAMAP-Rule" id="MF_00758"/>
    </source>
</evidence>
<evidence type="ECO:0000256" key="3">
    <source>
        <dbReference type="SAM" id="MobiDB-lite"/>
    </source>
</evidence>
<comment type="caution">
    <text evidence="4">The sequence shown here is derived from an EMBL/GenBank/DDBJ whole genome shotgun (WGS) entry which is preliminary data.</text>
</comment>
<dbReference type="SUPFAM" id="SSF143456">
    <property type="entry name" value="VC0467-like"/>
    <property type="match status" value="1"/>
</dbReference>
<reference evidence="4" key="2">
    <citation type="submission" date="2020-09" db="EMBL/GenBank/DDBJ databases">
        <authorList>
            <person name="Sun Q."/>
            <person name="Zhou Y."/>
        </authorList>
    </citation>
    <scope>NUCLEOTIDE SEQUENCE</scope>
    <source>
        <strain evidence="4">CGMCC 1.15367</strain>
    </source>
</reference>
<accession>A0A917E9M7</accession>
<proteinExistence type="inferred from homology"/>